<evidence type="ECO:0000313" key="4">
    <source>
        <dbReference type="Proteomes" id="UP000198651"/>
    </source>
</evidence>
<evidence type="ECO:0000256" key="1">
    <source>
        <dbReference type="SAM" id="Phobius"/>
    </source>
</evidence>
<dbReference type="GO" id="GO:0032259">
    <property type="term" value="P:methylation"/>
    <property type="evidence" value="ECO:0007669"/>
    <property type="project" value="UniProtKB-KW"/>
</dbReference>
<evidence type="ECO:0000313" key="3">
    <source>
        <dbReference type="EMBL" id="CUT17624.1"/>
    </source>
</evidence>
<proteinExistence type="predicted"/>
<keyword evidence="4" id="KW-1185">Reference proteome</keyword>
<dbReference type="STRING" id="1561003.Ark11_0798"/>
<reference evidence="4" key="1">
    <citation type="submission" date="2015-11" db="EMBL/GenBank/DDBJ databases">
        <authorList>
            <person name="Seth-Smith H.M.B."/>
        </authorList>
    </citation>
    <scope>NUCLEOTIDE SEQUENCE [LARGE SCALE GENOMIC DNA]</scope>
    <source>
        <strain evidence="4">2013Ark11</strain>
    </source>
</reference>
<dbReference type="GO" id="GO:0008757">
    <property type="term" value="F:S-adenosylmethionine-dependent methyltransferase activity"/>
    <property type="evidence" value="ECO:0007669"/>
    <property type="project" value="InterPro"/>
</dbReference>
<accession>A0A0S4M659</accession>
<feature type="domain" description="Methyltransferase type 11" evidence="2">
    <location>
        <begin position="69"/>
        <end position="117"/>
    </location>
</feature>
<keyword evidence="1" id="KW-1133">Transmembrane helix</keyword>
<dbReference type="EMBL" id="LN906597">
    <property type="protein sequence ID" value="CUT17624.1"/>
    <property type="molecule type" value="Genomic_DNA"/>
</dbReference>
<gene>
    <name evidence="3" type="ORF">Ark11_0798</name>
</gene>
<keyword evidence="3" id="KW-0808">Transferase</keyword>
<keyword evidence="1" id="KW-0472">Membrane</keyword>
<dbReference type="Proteomes" id="UP000198651">
    <property type="component" value="Chromosome I"/>
</dbReference>
<dbReference type="Pfam" id="PF08241">
    <property type="entry name" value="Methyltransf_11"/>
    <property type="match status" value="1"/>
</dbReference>
<name>A0A0S4M659_9BURK</name>
<dbReference type="Gene3D" id="3.40.50.150">
    <property type="entry name" value="Vaccinia Virus protein VP39"/>
    <property type="match status" value="1"/>
</dbReference>
<evidence type="ECO:0000259" key="2">
    <source>
        <dbReference type="Pfam" id="PF08241"/>
    </source>
</evidence>
<keyword evidence="1" id="KW-0812">Transmembrane</keyword>
<dbReference type="InterPro" id="IPR029063">
    <property type="entry name" value="SAM-dependent_MTases_sf"/>
</dbReference>
<dbReference type="InterPro" id="IPR013216">
    <property type="entry name" value="Methyltransf_11"/>
</dbReference>
<protein>
    <submittedName>
        <fullName evidence="3">Putative SAM dependent methyltransferase</fullName>
    </submittedName>
</protein>
<sequence length="235" mass="26759">MAQDTKNTINSEPLGRKALQEWEQSEIDKIVSNIFGDIALQIGTSQNTRLLQESRIINKITLDNTGTPSVLAQFDSIPILSDSVDLVVLPHILESSPQPKFILQEVHRTLRPGGSIVLTVFNPWSFWGIHQVISGNTDLGIPLSRIKDWMNLFGLHIIRGSFGCYRPLTGNRGLHERLEFLERMGNRWWPLAGSVYIVCAIKEVSGMTLIMKNRWRNDRNPDRMLTTVCRRKIKD</sequence>
<dbReference type="AlphaFoldDB" id="A0A0S4M659"/>
<keyword evidence="3" id="KW-0489">Methyltransferase</keyword>
<dbReference type="OrthoDB" id="6191410at2"/>
<organism evidence="3 4">
    <name type="scientific">Candidatus Ichthyocystis hellenicum</name>
    <dbReference type="NCBI Taxonomy" id="1561003"/>
    <lineage>
        <taxon>Bacteria</taxon>
        <taxon>Pseudomonadati</taxon>
        <taxon>Pseudomonadota</taxon>
        <taxon>Betaproteobacteria</taxon>
        <taxon>Burkholderiales</taxon>
        <taxon>Candidatus Ichthyocystis</taxon>
    </lineage>
</organism>
<dbReference type="SUPFAM" id="SSF53335">
    <property type="entry name" value="S-adenosyl-L-methionine-dependent methyltransferases"/>
    <property type="match status" value="1"/>
</dbReference>
<dbReference type="RefSeq" id="WP_092343219.1">
    <property type="nucleotide sequence ID" value="NZ_FLSL01000081.1"/>
</dbReference>
<feature type="transmembrane region" description="Helical" evidence="1">
    <location>
        <begin position="188"/>
        <end position="210"/>
    </location>
</feature>